<organism evidence="1 2">
    <name type="scientific">Phyllosticta citricarpa</name>
    <dbReference type="NCBI Taxonomy" id="55181"/>
    <lineage>
        <taxon>Eukaryota</taxon>
        <taxon>Fungi</taxon>
        <taxon>Dikarya</taxon>
        <taxon>Ascomycota</taxon>
        <taxon>Pezizomycotina</taxon>
        <taxon>Dothideomycetes</taxon>
        <taxon>Dothideomycetes incertae sedis</taxon>
        <taxon>Botryosphaeriales</taxon>
        <taxon>Phyllostictaceae</taxon>
        <taxon>Phyllosticta</taxon>
    </lineage>
</organism>
<sequence>MDGWTDGPERRASRCRVVVGALRGSYRALAGSTGPRTLPGGCGLGAWGWVCGWDGRTMERQTGGAVGGKARLALFLSPSFSSFLCQLFLGAYVVSCRVVSSRLPMVERLASCIMRRRTLTLRLFRWPLPSRHDTRQTDRQRNRSHALTASASALQRWRLSELEWEYGGEETG</sequence>
<proteinExistence type="predicted"/>
<dbReference type="Proteomes" id="UP001365128">
    <property type="component" value="Unassembled WGS sequence"/>
</dbReference>
<reference evidence="1 2" key="1">
    <citation type="submission" date="2024-04" db="EMBL/GenBank/DDBJ databases">
        <title>Phyllosticta paracitricarpa is synonymous to the EU quarantine fungus P. citricarpa based on phylogenomic analyses.</title>
        <authorList>
            <consortium name="Lawrence Berkeley National Laboratory"/>
            <person name="Van Ingen-Buijs V.A."/>
            <person name="Van Westerhoven A.C."/>
            <person name="Haridas S."/>
            <person name="Skiadas P."/>
            <person name="Martin F."/>
            <person name="Groenewald J.Z."/>
            <person name="Crous P.W."/>
            <person name="Seidl M.F."/>
        </authorList>
    </citation>
    <scope>NUCLEOTIDE SEQUENCE [LARGE SCALE GENOMIC DNA]</scope>
    <source>
        <strain evidence="1 2">CBS 122670</strain>
    </source>
</reference>
<evidence type="ECO:0000313" key="2">
    <source>
        <dbReference type="Proteomes" id="UP001365128"/>
    </source>
</evidence>
<comment type="caution">
    <text evidence="1">The sequence shown here is derived from an EMBL/GenBank/DDBJ whole genome shotgun (WGS) entry which is preliminary data.</text>
</comment>
<evidence type="ECO:0000313" key="1">
    <source>
        <dbReference type="EMBL" id="KAK7555765.1"/>
    </source>
</evidence>
<protein>
    <submittedName>
        <fullName evidence="1">Uncharacterized protein</fullName>
    </submittedName>
</protein>
<name>A0ABR1MQ16_9PEZI</name>
<dbReference type="EMBL" id="JBBPDW010000002">
    <property type="protein sequence ID" value="KAK7555765.1"/>
    <property type="molecule type" value="Genomic_DNA"/>
</dbReference>
<accession>A0ABR1MQ16</accession>
<keyword evidence="2" id="KW-1185">Reference proteome</keyword>
<gene>
    <name evidence="1" type="ORF">IWX46DRAFT_140162</name>
</gene>